<evidence type="ECO:0000256" key="14">
    <source>
        <dbReference type="PROSITE-ProRule" id="PRU00146"/>
    </source>
</evidence>
<evidence type="ECO:0000256" key="15">
    <source>
        <dbReference type="SAM" id="MobiDB-lite"/>
    </source>
</evidence>
<comment type="subcellular location">
    <subcellularLocation>
        <location evidence="1">Nucleus</location>
    </subcellularLocation>
</comment>
<evidence type="ECO:0000256" key="11">
    <source>
        <dbReference type="ARBA" id="ARBA00023125"/>
    </source>
</evidence>
<keyword evidence="19" id="KW-1185">Reference proteome</keyword>
<evidence type="ECO:0000256" key="5">
    <source>
        <dbReference type="ARBA" id="ARBA00022723"/>
    </source>
</evidence>
<keyword evidence="5" id="KW-0479">Metal-binding</keyword>
<dbReference type="CDD" id="cd15519">
    <property type="entry name" value="PHD1_Lid2p_like"/>
    <property type="match status" value="1"/>
</dbReference>
<dbReference type="GO" id="GO:0003677">
    <property type="term" value="F:DNA binding"/>
    <property type="evidence" value="ECO:0007669"/>
    <property type="project" value="UniProtKB-KW"/>
</dbReference>
<evidence type="ECO:0000256" key="4">
    <source>
        <dbReference type="ARBA" id="ARBA00022491"/>
    </source>
</evidence>
<dbReference type="PANTHER" id="PTHR10625">
    <property type="entry name" value="HISTONE DEACETYLASE HDAC1-RELATED"/>
    <property type="match status" value="1"/>
</dbReference>
<dbReference type="PROSITE" id="PS50016">
    <property type="entry name" value="ZF_PHD_2"/>
    <property type="match status" value="1"/>
</dbReference>
<organism evidence="18 19">
    <name type="scientific">Achlya hypogyna</name>
    <name type="common">Oomycete</name>
    <name type="synonym">Protoachlya hypogyna</name>
    <dbReference type="NCBI Taxonomy" id="1202772"/>
    <lineage>
        <taxon>Eukaryota</taxon>
        <taxon>Sar</taxon>
        <taxon>Stramenopiles</taxon>
        <taxon>Oomycota</taxon>
        <taxon>Saprolegniomycetes</taxon>
        <taxon>Saprolegniales</taxon>
        <taxon>Achlyaceae</taxon>
        <taxon>Achlya</taxon>
    </lineage>
</organism>
<feature type="region of interest" description="Disordered" evidence="15">
    <location>
        <begin position="1282"/>
        <end position="1388"/>
    </location>
</feature>
<dbReference type="EC" id="3.5.1.98" evidence="3"/>
<dbReference type="InterPro" id="IPR001965">
    <property type="entry name" value="Znf_PHD"/>
</dbReference>
<protein>
    <recommendedName>
        <fullName evidence="3">histone deacetylase</fullName>
        <ecNumber evidence="3">3.5.1.98</ecNumber>
    </recommendedName>
</protein>
<keyword evidence="6 14" id="KW-0863">Zinc-finger</keyword>
<evidence type="ECO:0000256" key="9">
    <source>
        <dbReference type="ARBA" id="ARBA00022853"/>
    </source>
</evidence>
<evidence type="ECO:0000313" key="19">
    <source>
        <dbReference type="Proteomes" id="UP000243579"/>
    </source>
</evidence>
<dbReference type="InterPro" id="IPR001471">
    <property type="entry name" value="AP2/ERF_dom"/>
</dbReference>
<dbReference type="InterPro" id="IPR023696">
    <property type="entry name" value="Ureohydrolase_dom_sf"/>
</dbReference>
<dbReference type="GO" id="GO:0003700">
    <property type="term" value="F:DNA-binding transcription factor activity"/>
    <property type="evidence" value="ECO:0007669"/>
    <property type="project" value="InterPro"/>
</dbReference>
<evidence type="ECO:0000256" key="6">
    <source>
        <dbReference type="ARBA" id="ARBA00022771"/>
    </source>
</evidence>
<dbReference type="Gene3D" id="3.30.40.10">
    <property type="entry name" value="Zinc/RING finger domain, C3HC4 (zinc finger)"/>
    <property type="match status" value="1"/>
</dbReference>
<name>A0A1V9Z5K9_ACHHY</name>
<gene>
    <name evidence="18" type="ORF">ACHHYP_02748</name>
</gene>
<dbReference type="Gene3D" id="3.40.800.20">
    <property type="entry name" value="Histone deacetylase domain"/>
    <property type="match status" value="1"/>
</dbReference>
<feature type="compositionally biased region" description="Acidic residues" evidence="15">
    <location>
        <begin position="1422"/>
        <end position="1431"/>
    </location>
</feature>
<dbReference type="GO" id="GO:0040029">
    <property type="term" value="P:epigenetic regulation of gene expression"/>
    <property type="evidence" value="ECO:0007669"/>
    <property type="project" value="TreeGrafter"/>
</dbReference>
<dbReference type="PRINTS" id="PR01270">
    <property type="entry name" value="HDASUPER"/>
</dbReference>
<dbReference type="OrthoDB" id="424012at2759"/>
<dbReference type="GO" id="GO:0141221">
    <property type="term" value="F:histone deacetylase activity, hydrolytic mechanism"/>
    <property type="evidence" value="ECO:0007669"/>
    <property type="project" value="UniProtKB-EC"/>
</dbReference>
<dbReference type="InterPro" id="IPR011011">
    <property type="entry name" value="Znf_FYVE_PHD"/>
</dbReference>
<dbReference type="PROSITE" id="PS51032">
    <property type="entry name" value="AP2_ERF"/>
    <property type="match status" value="2"/>
</dbReference>
<dbReference type="Pfam" id="PF00628">
    <property type="entry name" value="PHD"/>
    <property type="match status" value="1"/>
</dbReference>
<comment type="similarity">
    <text evidence="2">Belongs to the histone deacetylase family. HD type 2 subfamily.</text>
</comment>
<evidence type="ECO:0000259" key="16">
    <source>
        <dbReference type="PROSITE" id="PS50016"/>
    </source>
</evidence>
<dbReference type="InterPro" id="IPR019787">
    <property type="entry name" value="Znf_PHD-finger"/>
</dbReference>
<dbReference type="InterPro" id="IPR013083">
    <property type="entry name" value="Znf_RING/FYVE/PHD"/>
</dbReference>
<dbReference type="PANTHER" id="PTHR10625:SF5">
    <property type="entry name" value="HISTONE DEACETYLASE"/>
    <property type="match status" value="1"/>
</dbReference>
<dbReference type="Pfam" id="PF00850">
    <property type="entry name" value="Hist_deacetyl"/>
    <property type="match status" value="1"/>
</dbReference>
<comment type="caution">
    <text evidence="18">The sequence shown here is derived from an EMBL/GenBank/DDBJ whole genome shotgun (WGS) entry which is preliminary data.</text>
</comment>
<dbReference type="CDD" id="cd11599">
    <property type="entry name" value="HDAC_classII_2"/>
    <property type="match status" value="1"/>
</dbReference>
<dbReference type="GO" id="GO:0000118">
    <property type="term" value="C:histone deacetylase complex"/>
    <property type="evidence" value="ECO:0007669"/>
    <property type="project" value="TreeGrafter"/>
</dbReference>
<evidence type="ECO:0000313" key="18">
    <source>
        <dbReference type="EMBL" id="OQR93266.1"/>
    </source>
</evidence>
<feature type="region of interest" description="Disordered" evidence="15">
    <location>
        <begin position="180"/>
        <end position="216"/>
    </location>
</feature>
<feature type="domain" description="PHD-type" evidence="16">
    <location>
        <begin position="20"/>
        <end position="72"/>
    </location>
</feature>
<evidence type="ECO:0000256" key="7">
    <source>
        <dbReference type="ARBA" id="ARBA00022801"/>
    </source>
</evidence>
<sequence>MAEPYSAANPKEVDEGSDPGSGCVTCGLDNNGDSILLCDSEGCESEYHIYCLVPPLDSVPDGDFYCPTCCGGDSYEIRSHPQEQNETDASNSSHDYPIHLEPTTLHGVSRRWYKYKNGQTSKVYYKPFAAIAPDSTQIGSFHSEELAAEAYDRHLVALAVKEDREPTGLNYPSKLAKYQSLGPVSEEDADSSRRSRRKLGDAAPRGRKRATEDEAAAPKKRKIDVLTVRTGDIPTDYIGVLVFADFSVAQLKVLEKVVHIGVYPTSEEAAVAYDREAVRHYCRNAPLNFPERRAEYTAEADELKPESRVDVPENRYNKNVGKLLVWTKTMRQAVKLVEASRRVHWPSLDADGIEAGPEILEAFSTKDKTLRQSCAALISAVDSIVQESKYYQERSPNGLFLNPPPAGCFLELVAPTAYMSYCNSINEFSKADFEDAKQLNGALATVLEARLAFVKKKAAEDMMIQELEDFMQSAIRTFEPSGVAPSNDAYFPPCKYIKTEPLKLEDGTLLMDECCLAVQQPSGCFELYPLDTLERKTLASGAPLQWTADEVAAHEIDELAAFTYGFDVTPLSTFDVVPWLCKTFDHEFRLRKRVKEITERKGKKLERARSLEGKYSAYLEGWPKVVAAHDADVQAHKATRKAAEADVAFLKAVDAVLSPSVASVLEECMEHLHKYVETLAARRETFGTEYEYYSSALAQLSSVDEPDFVADSYARFFTRELHALWKEKHASIEVLYLLLRSMTKALETPGAVGDVPGLKARVEAEVAAWEAFVWPAALLDRTKSYLREDPLDASPQIKVKAEPTETVGELKSLIQATLDRTAPTTAAEQRRPRAPASTLVLYHPLCIKHETPKEHPECPARLTRVVATLGDLAKKHPTALKVERLSGEADELSPPEATLLLVHSPQYLDQLKARAEEAATDALVFETDPGDDNDGAQQPLPDAIRPFAAAGGAFRVAALQRSNVMDTYVSAGSWDVARIAAGSVCLAVDKVLGGEFKNAVCLVRPPGHHVGRNGRTPNAPSSGFCLLNNVVIGALHARMHPSVVRVAVLDWDIHHGNGTEELLRGDPRSFFASVHLFVNHFFPGTGPSAADANVVNVGLGDTGLGSGSEAFRQALSETVLPAMEAFRPDIIFISAGFDGHKDDIIGGQAAVGKNSVAPAGYVEADYAWATKEVLKLADRCCNGRVISVLEGGYDVRHETNSLAKSVAAHIDAICQGTADAATPEESKAGVEAPTTVKAELLADTSQPRGRLAAVLATEIDENTVLIDEDDDNYVKHEALEEAAGADEEQPEHAQQVDTAPSERAEEAQDDVAGDAVGAEQPSNASPETHEKPAEEQTAEQTPAAAEQIPEAAEETETPEAAEKQGESPADEPMDEAVDEAADDGTDSMEVVDEATDSMEVDYEGASATDAMEIVDNAAASETADENQDMEADSAVSEASM</sequence>
<dbReference type="InterPro" id="IPR000286">
    <property type="entry name" value="HDACs"/>
</dbReference>
<dbReference type="SUPFAM" id="SSF52768">
    <property type="entry name" value="Arginase/deacetylase"/>
    <property type="match status" value="1"/>
</dbReference>
<evidence type="ECO:0000259" key="17">
    <source>
        <dbReference type="PROSITE" id="PS51032"/>
    </source>
</evidence>
<dbReference type="PROSITE" id="PS01359">
    <property type="entry name" value="ZF_PHD_1"/>
    <property type="match status" value="1"/>
</dbReference>
<feature type="compositionally biased region" description="Low complexity" evidence="15">
    <location>
        <begin position="1338"/>
        <end position="1350"/>
    </location>
</feature>
<dbReference type="InterPro" id="IPR037138">
    <property type="entry name" value="His_deacetylse_dom_sf"/>
</dbReference>
<evidence type="ECO:0000256" key="13">
    <source>
        <dbReference type="ARBA" id="ARBA00023242"/>
    </source>
</evidence>
<keyword evidence="8" id="KW-0862">Zinc</keyword>
<keyword evidence="11" id="KW-0238">DNA-binding</keyword>
<evidence type="ECO:0000256" key="3">
    <source>
        <dbReference type="ARBA" id="ARBA00012111"/>
    </source>
</evidence>
<keyword evidence="7" id="KW-0378">Hydrolase</keyword>
<dbReference type="InterPro" id="IPR036955">
    <property type="entry name" value="AP2/ERF_dom_sf"/>
</dbReference>
<dbReference type="STRING" id="1202772.A0A1V9Z5K9"/>
<keyword evidence="13" id="KW-0539">Nucleus</keyword>
<dbReference type="SUPFAM" id="SSF54171">
    <property type="entry name" value="DNA-binding domain"/>
    <property type="match status" value="1"/>
</dbReference>
<evidence type="ECO:0000256" key="1">
    <source>
        <dbReference type="ARBA" id="ARBA00004123"/>
    </source>
</evidence>
<dbReference type="SMART" id="SM00380">
    <property type="entry name" value="AP2"/>
    <property type="match status" value="1"/>
</dbReference>
<accession>A0A1V9Z5K9</accession>
<dbReference type="InterPro" id="IPR019786">
    <property type="entry name" value="Zinc_finger_PHD-type_CS"/>
</dbReference>
<feature type="region of interest" description="Disordered" evidence="15">
    <location>
        <begin position="1418"/>
        <end position="1440"/>
    </location>
</feature>
<evidence type="ECO:0000256" key="8">
    <source>
        <dbReference type="ARBA" id="ARBA00022833"/>
    </source>
</evidence>
<keyword evidence="12" id="KW-0804">Transcription</keyword>
<evidence type="ECO:0000256" key="10">
    <source>
        <dbReference type="ARBA" id="ARBA00023015"/>
    </source>
</evidence>
<feature type="compositionally biased region" description="Acidic residues" evidence="15">
    <location>
        <begin position="1368"/>
        <end position="1388"/>
    </location>
</feature>
<keyword evidence="4" id="KW-0678">Repressor</keyword>
<dbReference type="InterPro" id="IPR016177">
    <property type="entry name" value="DNA-bd_dom_sf"/>
</dbReference>
<dbReference type="Proteomes" id="UP000243579">
    <property type="component" value="Unassembled WGS sequence"/>
</dbReference>
<dbReference type="InterPro" id="IPR023801">
    <property type="entry name" value="His_deacetylse_dom"/>
</dbReference>
<evidence type="ECO:0000256" key="2">
    <source>
        <dbReference type="ARBA" id="ARBA00007738"/>
    </source>
</evidence>
<dbReference type="Gene3D" id="3.30.730.10">
    <property type="entry name" value="AP2/ERF domain"/>
    <property type="match status" value="1"/>
</dbReference>
<dbReference type="GO" id="GO:0008270">
    <property type="term" value="F:zinc ion binding"/>
    <property type="evidence" value="ECO:0007669"/>
    <property type="project" value="UniProtKB-KW"/>
</dbReference>
<dbReference type="SMART" id="SM00249">
    <property type="entry name" value="PHD"/>
    <property type="match status" value="1"/>
</dbReference>
<feature type="domain" description="AP2/ERF" evidence="17">
    <location>
        <begin position="104"/>
        <end position="172"/>
    </location>
</feature>
<keyword evidence="9" id="KW-0156">Chromatin regulator</keyword>
<dbReference type="SUPFAM" id="SSF57903">
    <property type="entry name" value="FYVE/PHD zinc finger"/>
    <property type="match status" value="1"/>
</dbReference>
<reference evidence="18 19" key="1">
    <citation type="journal article" date="2014" name="Genome Biol. Evol.">
        <title>The secreted proteins of Achlya hypogyna and Thraustotheca clavata identify the ancestral oomycete secretome and reveal gene acquisitions by horizontal gene transfer.</title>
        <authorList>
            <person name="Misner I."/>
            <person name="Blouin N."/>
            <person name="Leonard G."/>
            <person name="Richards T.A."/>
            <person name="Lane C.E."/>
        </authorList>
    </citation>
    <scope>NUCLEOTIDE SEQUENCE [LARGE SCALE GENOMIC DNA]</scope>
    <source>
        <strain evidence="18 19">ATCC 48635</strain>
    </source>
</reference>
<evidence type="ECO:0000256" key="12">
    <source>
        <dbReference type="ARBA" id="ARBA00023163"/>
    </source>
</evidence>
<proteinExistence type="inferred from homology"/>
<dbReference type="EMBL" id="JNBR01000418">
    <property type="protein sequence ID" value="OQR93266.1"/>
    <property type="molecule type" value="Genomic_DNA"/>
</dbReference>
<feature type="domain" description="AP2/ERF" evidence="17">
    <location>
        <begin position="203"/>
        <end position="290"/>
    </location>
</feature>
<keyword evidence="10" id="KW-0805">Transcription regulation</keyword>